<accession>A0A5D2GLQ9</accession>
<evidence type="ECO:0000313" key="3">
    <source>
        <dbReference type="Proteomes" id="UP000323506"/>
    </source>
</evidence>
<keyword evidence="3" id="KW-1185">Reference proteome</keyword>
<protein>
    <submittedName>
        <fullName evidence="2">Uncharacterized protein</fullName>
    </submittedName>
</protein>
<reference evidence="2 3" key="1">
    <citation type="submission" date="2019-06" db="EMBL/GenBank/DDBJ databases">
        <title>WGS assembly of Gossypium darwinii.</title>
        <authorList>
            <person name="Chen Z.J."/>
            <person name="Sreedasyam A."/>
            <person name="Ando A."/>
            <person name="Song Q."/>
            <person name="De L."/>
            <person name="Hulse-Kemp A."/>
            <person name="Ding M."/>
            <person name="Ye W."/>
            <person name="Kirkbride R."/>
            <person name="Jenkins J."/>
            <person name="Plott C."/>
            <person name="Lovell J."/>
            <person name="Lin Y.-M."/>
            <person name="Vaughn R."/>
            <person name="Liu B."/>
            <person name="Li W."/>
            <person name="Simpson S."/>
            <person name="Scheffler B."/>
            <person name="Saski C."/>
            <person name="Grover C."/>
            <person name="Hu G."/>
            <person name="Conover J."/>
            <person name="Carlson J."/>
            <person name="Shu S."/>
            <person name="Boston L."/>
            <person name="Williams M."/>
            <person name="Peterson D."/>
            <person name="Mcgee K."/>
            <person name="Jones D."/>
            <person name="Wendel J."/>
            <person name="Stelly D."/>
            <person name="Grimwood J."/>
            <person name="Schmutz J."/>
        </authorList>
    </citation>
    <scope>NUCLEOTIDE SEQUENCE [LARGE SCALE GENOMIC DNA]</scope>
    <source>
        <strain evidence="2">1808015.09</strain>
    </source>
</reference>
<feature type="region of interest" description="Disordered" evidence="1">
    <location>
        <begin position="1"/>
        <end position="28"/>
    </location>
</feature>
<dbReference type="Proteomes" id="UP000323506">
    <property type="component" value="Chromosome A05"/>
</dbReference>
<gene>
    <name evidence="2" type="ORF">ES288_A05G254100v1</name>
</gene>
<organism evidence="2 3">
    <name type="scientific">Gossypium darwinii</name>
    <name type="common">Darwin's cotton</name>
    <name type="synonym">Gossypium barbadense var. darwinii</name>
    <dbReference type="NCBI Taxonomy" id="34276"/>
    <lineage>
        <taxon>Eukaryota</taxon>
        <taxon>Viridiplantae</taxon>
        <taxon>Streptophyta</taxon>
        <taxon>Embryophyta</taxon>
        <taxon>Tracheophyta</taxon>
        <taxon>Spermatophyta</taxon>
        <taxon>Magnoliopsida</taxon>
        <taxon>eudicotyledons</taxon>
        <taxon>Gunneridae</taxon>
        <taxon>Pentapetalae</taxon>
        <taxon>rosids</taxon>
        <taxon>malvids</taxon>
        <taxon>Malvales</taxon>
        <taxon>Malvaceae</taxon>
        <taxon>Malvoideae</taxon>
        <taxon>Gossypium</taxon>
    </lineage>
</organism>
<proteinExistence type="predicted"/>
<name>A0A5D2GLQ9_GOSDA</name>
<dbReference type="AlphaFoldDB" id="A0A5D2GLQ9"/>
<sequence length="55" mass="6064">MRICNTNIPSIKPHTSSGMHEEDPPHPLPFPQYVAGTFGATTDITWTVVVLIDDD</sequence>
<dbReference type="EMBL" id="CM017692">
    <property type="protein sequence ID" value="TYH18239.1"/>
    <property type="molecule type" value="Genomic_DNA"/>
</dbReference>
<feature type="compositionally biased region" description="Polar residues" evidence="1">
    <location>
        <begin position="1"/>
        <end position="18"/>
    </location>
</feature>
<evidence type="ECO:0000313" key="2">
    <source>
        <dbReference type="EMBL" id="TYH18239.1"/>
    </source>
</evidence>
<evidence type="ECO:0000256" key="1">
    <source>
        <dbReference type="SAM" id="MobiDB-lite"/>
    </source>
</evidence>